<dbReference type="Gene3D" id="3.40.50.150">
    <property type="entry name" value="Vaccinia Virus protein VP39"/>
    <property type="match status" value="1"/>
</dbReference>
<comment type="similarity">
    <text evidence="4">Belongs to the class I-like SAM-binding methyltransferase superfamily. gTMT family.</text>
</comment>
<protein>
    <submittedName>
        <fullName evidence="6">Methyltransferase domain-containing protein</fullName>
    </submittedName>
</protein>
<dbReference type="InterPro" id="IPR050447">
    <property type="entry name" value="Erg6_SMT_methyltransf"/>
</dbReference>
<keyword evidence="1 4" id="KW-0489">Methyltransferase</keyword>
<evidence type="ECO:0000256" key="3">
    <source>
        <dbReference type="ARBA" id="ARBA00022691"/>
    </source>
</evidence>
<reference evidence="6 7" key="1">
    <citation type="submission" date="2023-05" db="EMBL/GenBank/DDBJ databases">
        <title>Streptantibioticus silvisoli sp. nov., acidotolerant actinomycetes 1 from pine litter.</title>
        <authorList>
            <person name="Swiecimska M."/>
            <person name="Golinska P."/>
            <person name="Sangal V."/>
            <person name="Wachnowicz B."/>
            <person name="Goodfellow M."/>
        </authorList>
    </citation>
    <scope>NUCLEOTIDE SEQUENCE [LARGE SCALE GENOMIC DNA]</scope>
    <source>
        <strain evidence="6 7">DSM 42109</strain>
    </source>
</reference>
<evidence type="ECO:0000259" key="5">
    <source>
        <dbReference type="Pfam" id="PF08241"/>
    </source>
</evidence>
<sequence length="297" mass="33344">MNNPATDNGLTPSGSVEELHDAVREHYDKLIDLYEQLWGEHIHHGYWDLDAPDVPRHQAQERTTRELTAFSRLPEGARVLDAGCGIGASALLLATEHGCRIDGITLSEEQVGRAQEKAAAAGVGESTRFRLMDAMATDYDDETFDAVWAMESCELMPDKKAFLAECQRVLKPGGTLAVATWCCRDDRLTPGEVRLLRKLYRDFAIAFVLPLDHYAKLCAELGFTDVETTDWTEHVRATWKLSADIVKPVVRDPRVVRDLIKAKGFNTFRFLNSVPLMKQAYDKNVMRYGVFRANKAG</sequence>
<dbReference type="InterPro" id="IPR029063">
    <property type="entry name" value="SAM-dependent_MTases_sf"/>
</dbReference>
<dbReference type="RefSeq" id="WP_274041586.1">
    <property type="nucleotide sequence ID" value="NZ_JANCPR020000017.1"/>
</dbReference>
<dbReference type="InterPro" id="IPR013216">
    <property type="entry name" value="Methyltransf_11"/>
</dbReference>
<organism evidence="6 7">
    <name type="scientific">Streptomyces iconiensis</name>
    <dbReference type="NCBI Taxonomy" id="1384038"/>
    <lineage>
        <taxon>Bacteria</taxon>
        <taxon>Bacillati</taxon>
        <taxon>Actinomycetota</taxon>
        <taxon>Actinomycetes</taxon>
        <taxon>Kitasatosporales</taxon>
        <taxon>Streptomycetaceae</taxon>
        <taxon>Streptomyces</taxon>
    </lineage>
</organism>
<feature type="domain" description="Methyltransferase type 11" evidence="5">
    <location>
        <begin position="80"/>
        <end position="177"/>
    </location>
</feature>
<dbReference type="PANTHER" id="PTHR44068:SF11">
    <property type="entry name" value="GERANYL DIPHOSPHATE 2-C-METHYLTRANSFERASE"/>
    <property type="match status" value="1"/>
</dbReference>
<evidence type="ECO:0000313" key="6">
    <source>
        <dbReference type="EMBL" id="MDJ1133979.1"/>
    </source>
</evidence>
<dbReference type="InterPro" id="IPR025774">
    <property type="entry name" value="PiNMT-like"/>
</dbReference>
<dbReference type="SUPFAM" id="SSF53335">
    <property type="entry name" value="S-adenosyl-L-methionine-dependent methyltransferases"/>
    <property type="match status" value="1"/>
</dbReference>
<evidence type="ECO:0000256" key="4">
    <source>
        <dbReference type="PROSITE-ProRule" id="PRU00914"/>
    </source>
</evidence>
<feature type="region of interest" description="SAM motif III" evidence="4">
    <location>
        <begin position="169"/>
        <end position="178"/>
    </location>
</feature>
<comment type="caution">
    <text evidence="6">The sequence shown here is derived from an EMBL/GenBank/DDBJ whole genome shotgun (WGS) entry which is preliminary data.</text>
</comment>
<evidence type="ECO:0000256" key="1">
    <source>
        <dbReference type="ARBA" id="ARBA00022603"/>
    </source>
</evidence>
<dbReference type="Pfam" id="PF08241">
    <property type="entry name" value="Methyltransf_11"/>
    <property type="match status" value="1"/>
</dbReference>
<accession>A0ABT6ZY37</accession>
<dbReference type="CDD" id="cd02440">
    <property type="entry name" value="AdoMet_MTases"/>
    <property type="match status" value="1"/>
</dbReference>
<dbReference type="GO" id="GO:0032259">
    <property type="term" value="P:methylation"/>
    <property type="evidence" value="ECO:0007669"/>
    <property type="project" value="UniProtKB-KW"/>
</dbReference>
<name>A0ABT6ZY37_9ACTN</name>
<dbReference type="PROSITE" id="PS51581">
    <property type="entry name" value="SAM_GTMT"/>
    <property type="match status" value="1"/>
</dbReference>
<dbReference type="PANTHER" id="PTHR44068">
    <property type="entry name" value="ZGC:194242"/>
    <property type="match status" value="1"/>
</dbReference>
<gene>
    <name evidence="6" type="ORF">NMN56_018800</name>
</gene>
<keyword evidence="2 4" id="KW-0808">Transferase</keyword>
<dbReference type="EMBL" id="JANCPR020000017">
    <property type="protein sequence ID" value="MDJ1133979.1"/>
    <property type="molecule type" value="Genomic_DNA"/>
</dbReference>
<dbReference type="GO" id="GO:0008168">
    <property type="term" value="F:methyltransferase activity"/>
    <property type="evidence" value="ECO:0007669"/>
    <property type="project" value="UniProtKB-KW"/>
</dbReference>
<proteinExistence type="inferred from homology"/>
<evidence type="ECO:0000256" key="2">
    <source>
        <dbReference type="ARBA" id="ARBA00022679"/>
    </source>
</evidence>
<keyword evidence="3 4" id="KW-0949">S-adenosyl-L-methionine</keyword>
<dbReference type="Proteomes" id="UP001214441">
    <property type="component" value="Unassembled WGS sequence"/>
</dbReference>
<feature type="region of interest" description="SAM motif I" evidence="4">
    <location>
        <begin position="79"/>
        <end position="88"/>
    </location>
</feature>
<feature type="region of interest" description="SAM motif II" evidence="4">
    <location>
        <begin position="142"/>
        <end position="150"/>
    </location>
</feature>
<evidence type="ECO:0000313" key="7">
    <source>
        <dbReference type="Proteomes" id="UP001214441"/>
    </source>
</evidence>
<keyword evidence="7" id="KW-1185">Reference proteome</keyword>